<evidence type="ECO:0000256" key="1">
    <source>
        <dbReference type="SAM" id="Phobius"/>
    </source>
</evidence>
<accession>A0ABP7DUU5</accession>
<keyword evidence="1" id="KW-0472">Membrane</keyword>
<name>A0ABP7DUU5_9MICC</name>
<feature type="transmembrane region" description="Helical" evidence="1">
    <location>
        <begin position="162"/>
        <end position="184"/>
    </location>
</feature>
<gene>
    <name evidence="2" type="ORF">GCM10022377_24330</name>
</gene>
<evidence type="ECO:0000313" key="3">
    <source>
        <dbReference type="Proteomes" id="UP001501536"/>
    </source>
</evidence>
<reference evidence="3" key="1">
    <citation type="journal article" date="2019" name="Int. J. Syst. Evol. Microbiol.">
        <title>The Global Catalogue of Microorganisms (GCM) 10K type strain sequencing project: providing services to taxonomists for standard genome sequencing and annotation.</title>
        <authorList>
            <consortium name="The Broad Institute Genomics Platform"/>
            <consortium name="The Broad Institute Genome Sequencing Center for Infectious Disease"/>
            <person name="Wu L."/>
            <person name="Ma J."/>
        </authorList>
    </citation>
    <scope>NUCLEOTIDE SEQUENCE [LARGE SCALE GENOMIC DNA]</scope>
    <source>
        <strain evidence="3">JCM 16961</strain>
    </source>
</reference>
<feature type="transmembrane region" description="Helical" evidence="1">
    <location>
        <begin position="115"/>
        <end position="135"/>
    </location>
</feature>
<evidence type="ECO:0008006" key="4">
    <source>
        <dbReference type="Google" id="ProtNLM"/>
    </source>
</evidence>
<comment type="caution">
    <text evidence="2">The sequence shown here is derived from an EMBL/GenBank/DDBJ whole genome shotgun (WGS) entry which is preliminary data.</text>
</comment>
<dbReference type="Proteomes" id="UP001501536">
    <property type="component" value="Unassembled WGS sequence"/>
</dbReference>
<feature type="transmembrane region" description="Helical" evidence="1">
    <location>
        <begin position="39"/>
        <end position="56"/>
    </location>
</feature>
<feature type="transmembrane region" description="Helical" evidence="1">
    <location>
        <begin position="191"/>
        <end position="213"/>
    </location>
</feature>
<sequence length="255" mass="27460">MSSATAAAAPAAPARRGHPLGKIVRLHFVDRSRMIDGPLLIMGGVVVVVVLVMVLLVSFTDVPRAELSEGFRYNQAAIWCLSGYFMNIGVMAYARTMPYAMGLGATRRQYFWGTTVALALEALVIAVMMVVFLFLERLTGHWFTGARMFDTYLTGNGDYGSLFAIGFGLSAAMLFLGSLFAALWMRWGGKGVVACIAGTVLVLLGLVALVLSLEIDVVAWFVPFGFWKVAAVLLGISAVSALGSWLVLRRAPLGR</sequence>
<feature type="transmembrane region" description="Helical" evidence="1">
    <location>
        <begin position="225"/>
        <end position="248"/>
    </location>
</feature>
<keyword evidence="3" id="KW-1185">Reference proteome</keyword>
<proteinExistence type="predicted"/>
<dbReference type="RefSeq" id="WP_344885037.1">
    <property type="nucleotide sequence ID" value="NZ_BAABCJ010000006.1"/>
</dbReference>
<dbReference type="EMBL" id="BAABCJ010000006">
    <property type="protein sequence ID" value="GAA3709801.1"/>
    <property type="molecule type" value="Genomic_DNA"/>
</dbReference>
<keyword evidence="1" id="KW-1133">Transmembrane helix</keyword>
<protein>
    <recommendedName>
        <fullName evidence="4">ABC transporter permease</fullName>
    </recommendedName>
</protein>
<organism evidence="2 3">
    <name type="scientific">Zhihengliuella alba</name>
    <dbReference type="NCBI Taxonomy" id="547018"/>
    <lineage>
        <taxon>Bacteria</taxon>
        <taxon>Bacillati</taxon>
        <taxon>Actinomycetota</taxon>
        <taxon>Actinomycetes</taxon>
        <taxon>Micrococcales</taxon>
        <taxon>Micrococcaceae</taxon>
        <taxon>Zhihengliuella</taxon>
    </lineage>
</organism>
<evidence type="ECO:0000313" key="2">
    <source>
        <dbReference type="EMBL" id="GAA3709801.1"/>
    </source>
</evidence>
<keyword evidence="1" id="KW-0812">Transmembrane</keyword>
<feature type="transmembrane region" description="Helical" evidence="1">
    <location>
        <begin position="76"/>
        <end position="94"/>
    </location>
</feature>